<dbReference type="InterPro" id="IPR016181">
    <property type="entry name" value="Acyl_CoA_acyltransferase"/>
</dbReference>
<dbReference type="SUPFAM" id="SSF55729">
    <property type="entry name" value="Acyl-CoA N-acyltransferases (Nat)"/>
    <property type="match status" value="1"/>
</dbReference>
<evidence type="ECO:0000259" key="2">
    <source>
        <dbReference type="Pfam" id="PF00583"/>
    </source>
</evidence>
<evidence type="ECO:0000313" key="4">
    <source>
        <dbReference type="Proteomes" id="UP000017973"/>
    </source>
</evidence>
<keyword evidence="3" id="KW-0808">Transferase</keyword>
<dbReference type="AlphaFoldDB" id="V6MAK7"/>
<dbReference type="InterPro" id="IPR000182">
    <property type="entry name" value="GNAT_dom"/>
</dbReference>
<feature type="domain" description="N-acetyltransferase" evidence="2">
    <location>
        <begin position="4"/>
        <end position="40"/>
    </location>
</feature>
<dbReference type="EMBL" id="AYJU01000015">
    <property type="protein sequence ID" value="EST54920.1"/>
    <property type="molecule type" value="Genomic_DNA"/>
</dbReference>
<comment type="caution">
    <text evidence="3">The sequence shown here is derived from an EMBL/GenBank/DDBJ whole genome shotgun (WGS) entry which is preliminary data.</text>
</comment>
<dbReference type="CDD" id="cd04301">
    <property type="entry name" value="NAT_SF"/>
    <property type="match status" value="1"/>
</dbReference>
<keyword evidence="1" id="KW-0472">Membrane</keyword>
<dbReference type="Proteomes" id="UP000017973">
    <property type="component" value="Unassembled WGS sequence"/>
</dbReference>
<organism evidence="3 4">
    <name type="scientific">Brevibacillus panacihumi W25</name>
    <dbReference type="NCBI Taxonomy" id="1408254"/>
    <lineage>
        <taxon>Bacteria</taxon>
        <taxon>Bacillati</taxon>
        <taxon>Bacillota</taxon>
        <taxon>Bacilli</taxon>
        <taxon>Bacillales</taxon>
        <taxon>Paenibacillaceae</taxon>
        <taxon>Brevibacillus</taxon>
    </lineage>
</organism>
<dbReference type="Gene3D" id="3.40.630.30">
    <property type="match status" value="1"/>
</dbReference>
<keyword evidence="4" id="KW-1185">Reference proteome</keyword>
<dbReference type="RefSeq" id="WP_023556051.1">
    <property type="nucleotide sequence ID" value="NZ_KI629782.1"/>
</dbReference>
<feature type="transmembrane region" description="Helical" evidence="1">
    <location>
        <begin position="20"/>
        <end position="39"/>
    </location>
</feature>
<gene>
    <name evidence="3" type="ORF">T458_10440</name>
</gene>
<proteinExistence type="predicted"/>
<dbReference type="HOGENOM" id="CLU_2463056_0_0_9"/>
<dbReference type="PATRIC" id="fig|1408254.3.peg.2068"/>
<sequence>MKRRRGIGTVFVHPDFQGQGVANVLLNAIFLTLLGNGYTRAQQVWRKKFGEPTYLFPNYWGNGTDHMIWKGRVSDQPLRFVSVINRLP</sequence>
<accession>V6MAK7</accession>
<dbReference type="GO" id="GO:0016747">
    <property type="term" value="F:acyltransferase activity, transferring groups other than amino-acyl groups"/>
    <property type="evidence" value="ECO:0007669"/>
    <property type="project" value="InterPro"/>
</dbReference>
<name>V6MAK7_9BACL</name>
<keyword evidence="1" id="KW-1133">Transmembrane helix</keyword>
<reference evidence="3 4" key="1">
    <citation type="journal article" date="2014" name="Genome Announc.">
        <title>Draft Genome Sequence of Brevibacillus panacihumi Strain W25, a Halotolerant Hydrocarbon-Degrading Bacterium.</title>
        <authorList>
            <person name="Wang X."/>
            <person name="Jin D."/>
            <person name="Zhou L."/>
            <person name="Wu L."/>
            <person name="An W."/>
            <person name="Chen Y."/>
            <person name="Zhao L."/>
        </authorList>
    </citation>
    <scope>NUCLEOTIDE SEQUENCE [LARGE SCALE GENOMIC DNA]</scope>
    <source>
        <strain evidence="3 4">W25</strain>
    </source>
</reference>
<evidence type="ECO:0000313" key="3">
    <source>
        <dbReference type="EMBL" id="EST54920.1"/>
    </source>
</evidence>
<keyword evidence="1" id="KW-0812">Transmembrane</keyword>
<protein>
    <submittedName>
        <fullName evidence="3">GNAT family acetyltransferase</fullName>
    </submittedName>
</protein>
<dbReference type="eggNOG" id="COG0456">
    <property type="taxonomic scope" value="Bacteria"/>
</dbReference>
<dbReference type="Pfam" id="PF00583">
    <property type="entry name" value="Acetyltransf_1"/>
    <property type="match status" value="1"/>
</dbReference>
<evidence type="ECO:0000256" key="1">
    <source>
        <dbReference type="SAM" id="Phobius"/>
    </source>
</evidence>